<organism evidence="2 3">
    <name type="scientific">Saccharibacillus kuerlensis</name>
    <dbReference type="NCBI Taxonomy" id="459527"/>
    <lineage>
        <taxon>Bacteria</taxon>
        <taxon>Bacillati</taxon>
        <taxon>Bacillota</taxon>
        <taxon>Bacilli</taxon>
        <taxon>Bacillales</taxon>
        <taxon>Paenibacillaceae</taxon>
        <taxon>Saccharibacillus</taxon>
    </lineage>
</organism>
<dbReference type="RefSeq" id="WP_018976772.1">
    <property type="nucleotide sequence ID" value="NZ_BMLN01000002.1"/>
</dbReference>
<protein>
    <recommendedName>
        <fullName evidence="1">SLH domain-containing protein</fullName>
    </recommendedName>
</protein>
<name>A0ABQ2KUL8_9BACL</name>
<feature type="domain" description="SLH" evidence="1">
    <location>
        <begin position="1054"/>
        <end position="1120"/>
    </location>
</feature>
<dbReference type="Gene3D" id="2.60.40.10">
    <property type="entry name" value="Immunoglobulins"/>
    <property type="match status" value="1"/>
</dbReference>
<evidence type="ECO:0000313" key="3">
    <source>
        <dbReference type="Proteomes" id="UP000606653"/>
    </source>
</evidence>
<comment type="caution">
    <text evidence="2">The sequence shown here is derived from an EMBL/GenBank/DDBJ whole genome shotgun (WGS) entry which is preliminary data.</text>
</comment>
<gene>
    <name evidence="2" type="ORF">GCM10010969_06760</name>
</gene>
<dbReference type="InterPro" id="IPR013783">
    <property type="entry name" value="Ig-like_fold"/>
</dbReference>
<dbReference type="Proteomes" id="UP000606653">
    <property type="component" value="Unassembled WGS sequence"/>
</dbReference>
<proteinExistence type="predicted"/>
<accession>A0ABQ2KUL8</accession>
<dbReference type="EMBL" id="BMLN01000002">
    <property type="protein sequence ID" value="GGN93291.1"/>
    <property type="molecule type" value="Genomic_DNA"/>
</dbReference>
<feature type="domain" description="SLH" evidence="1">
    <location>
        <begin position="990"/>
        <end position="1053"/>
    </location>
</feature>
<dbReference type="PROSITE" id="PS51272">
    <property type="entry name" value="SLH"/>
    <property type="match status" value="3"/>
</dbReference>
<dbReference type="Pfam" id="PF00395">
    <property type="entry name" value="SLH"/>
    <property type="match status" value="3"/>
</dbReference>
<evidence type="ECO:0000313" key="2">
    <source>
        <dbReference type="EMBL" id="GGN93291.1"/>
    </source>
</evidence>
<reference evidence="3" key="1">
    <citation type="journal article" date="2019" name="Int. J. Syst. Evol. Microbiol.">
        <title>The Global Catalogue of Microorganisms (GCM) 10K type strain sequencing project: providing services to taxonomists for standard genome sequencing and annotation.</title>
        <authorList>
            <consortium name="The Broad Institute Genomics Platform"/>
            <consortium name="The Broad Institute Genome Sequencing Center for Infectious Disease"/>
            <person name="Wu L."/>
            <person name="Ma J."/>
        </authorList>
    </citation>
    <scope>NUCLEOTIDE SEQUENCE [LARGE SCALE GENOMIC DNA]</scope>
    <source>
        <strain evidence="3">CGMCC 1.6964</strain>
    </source>
</reference>
<sequence length="1194" mass="128812">MGKQGMKTLLSLMMAVVLIFTLVPVYPASAAGGSLKITNLSHDAEAPTSSASGKVDIIGTFQDVNTSTITYVIESIVGEQTVGSSSGGDRQPDTGDNKTFKFYQVNVKSGVNRITVKATTTSGQEISDQAYVTFVDAPNITSVKVGADDTQENVPFVVSSQTPSITVEAPNAVDVTLNGNPMFSGGAGTFFATPTLTKGSNTLTFVAKSTTGTYAETRTLVYYDGTAQLYSVKIGDTAVNQNATVEGEPSGQISGEVVIAVPASGTSPNTLSGKVTFNKVVDNTPQVYNNFNAADVTLNKKELVGTSLVIYTFRTADSLPTLTSGSYQLDLVVNDQQRATMNFKVRGAQDAFIKNIYQIYGVNSSSSTVNSYSSKTAFDAGTSPYVSIPELPLWLAIDTGKVGNLVKIKSDGTEIPSGNYTYYTDGSGTSYNIYKISKLKSGRQTLTFEYENDSVSVPINYQSAPYIQVTNLYNEQVFTAPNDIKSVQGRLINFTADSSTITVQYSGRTTAVTSSNGTFTLNSTDAFPLTLTPGGNTLTLSGTADGKKVTTTLTLYLIENDSIQIENFHPRPVDAATQDNSLFVPGEGDQYTTNELSMDVEFSINPADTADELIIRLDGNKKETRLKRGTGTSWEQASGELKVGPKAGTMNAFTIEDLSLPTTGDLKVTVYVRKGTATTSKTLTVTRELRPYTILSPKLPNESVITQNFLDISIQAEGASSVAVGKLMLEKGDKDIFRGRLTGLKAGKNTIKFTVTSGTKKTNGSFEVNYSSEIVQGAQYSAVMPSGGKLKLFKGDLQISLPKGTLLREINPTPGSQSPTISLFDKQQLLVGIASPIDGRTNKIYNQVNVSDGQGGYRDGQLILVESNGTMISRMVPKPHFGYASDLYWTDAGYFTSTATSDNYKTVPGHQPYASPGFESRSAKQWLEPTQTGTITIKYDPNLVDASAGNLGIWRLNGNEWVNLGGKVNKSAKTVTAPFDGFGYYAVFGLRYSYGDVIAQANLRESVEMMMSRGVMKAKDANEFGVNEVITRGEFATMLVKMLNIPLDYDEDITKRTFDDVGPVTNQYMDYRYIETAVRKGIIRGTGPRVFMPYNTLSREDATMMIARAMNLKLTDNTKAKAALEKSFTDSGTITSSYAAAVLAVTKGKFMEGKANKLEEGQKKATYRFDPKATFTRAEAADIAVKVMSKMKTL</sequence>
<evidence type="ECO:0000259" key="1">
    <source>
        <dbReference type="PROSITE" id="PS51272"/>
    </source>
</evidence>
<keyword evidence="3" id="KW-1185">Reference proteome</keyword>
<feature type="domain" description="SLH" evidence="1">
    <location>
        <begin position="1125"/>
        <end position="1194"/>
    </location>
</feature>
<dbReference type="InterPro" id="IPR001119">
    <property type="entry name" value="SLH_dom"/>
</dbReference>